<evidence type="ECO:0000256" key="2">
    <source>
        <dbReference type="ARBA" id="ARBA00023315"/>
    </source>
</evidence>
<name>A0A4U3MAY9_9ACTN</name>
<dbReference type="InterPro" id="IPR016181">
    <property type="entry name" value="Acyl_CoA_acyltransferase"/>
</dbReference>
<dbReference type="InterPro" id="IPR050680">
    <property type="entry name" value="YpeA/RimI_acetyltransf"/>
</dbReference>
<dbReference type="SUPFAM" id="SSF55729">
    <property type="entry name" value="Acyl-CoA N-acyltransferases (Nat)"/>
    <property type="match status" value="1"/>
</dbReference>
<dbReference type="EMBL" id="SZQA01000023">
    <property type="protein sequence ID" value="TKK86151.1"/>
    <property type="molecule type" value="Genomic_DNA"/>
</dbReference>
<proteinExistence type="predicted"/>
<feature type="domain" description="N-acetyltransferase" evidence="3">
    <location>
        <begin position="91"/>
        <end position="224"/>
    </location>
</feature>
<dbReference type="GO" id="GO:0016747">
    <property type="term" value="F:acyltransferase activity, transferring groups other than amino-acyl groups"/>
    <property type="evidence" value="ECO:0007669"/>
    <property type="project" value="InterPro"/>
</dbReference>
<dbReference type="Pfam" id="PF08445">
    <property type="entry name" value="FR47"/>
    <property type="match status" value="1"/>
</dbReference>
<evidence type="ECO:0000313" key="5">
    <source>
        <dbReference type="Proteomes" id="UP000308705"/>
    </source>
</evidence>
<evidence type="ECO:0000256" key="1">
    <source>
        <dbReference type="ARBA" id="ARBA00022679"/>
    </source>
</evidence>
<dbReference type="PROSITE" id="PS51186">
    <property type="entry name" value="GNAT"/>
    <property type="match status" value="1"/>
</dbReference>
<protein>
    <submittedName>
        <fullName evidence="4">GNAT family N-acetyltransferase</fullName>
    </submittedName>
</protein>
<keyword evidence="5" id="KW-1185">Reference proteome</keyword>
<evidence type="ECO:0000313" key="4">
    <source>
        <dbReference type="EMBL" id="TKK86151.1"/>
    </source>
</evidence>
<evidence type="ECO:0000259" key="3">
    <source>
        <dbReference type="PROSITE" id="PS51186"/>
    </source>
</evidence>
<accession>A0A4U3MAY9</accession>
<dbReference type="Proteomes" id="UP000308705">
    <property type="component" value="Unassembled WGS sequence"/>
</dbReference>
<organism evidence="4 5">
    <name type="scientific">Herbidospora galbida</name>
    <dbReference type="NCBI Taxonomy" id="2575442"/>
    <lineage>
        <taxon>Bacteria</taxon>
        <taxon>Bacillati</taxon>
        <taxon>Actinomycetota</taxon>
        <taxon>Actinomycetes</taxon>
        <taxon>Streptosporangiales</taxon>
        <taxon>Streptosporangiaceae</taxon>
        <taxon>Herbidospora</taxon>
    </lineage>
</organism>
<dbReference type="RefSeq" id="WP_137249212.1">
    <property type="nucleotide sequence ID" value="NZ_SZQA01000023.1"/>
</dbReference>
<dbReference type="PANTHER" id="PTHR43420">
    <property type="entry name" value="ACETYLTRANSFERASE"/>
    <property type="match status" value="1"/>
</dbReference>
<keyword evidence="2" id="KW-0012">Acyltransferase</keyword>
<gene>
    <name evidence="4" type="ORF">FDA94_23370</name>
</gene>
<reference evidence="4 5" key="1">
    <citation type="submission" date="2019-04" db="EMBL/GenBank/DDBJ databases">
        <title>Herbidospora sp. NEAU-GS14.nov., a novel actinomycete isolated from soil.</title>
        <authorList>
            <person name="Han L."/>
        </authorList>
    </citation>
    <scope>NUCLEOTIDE SEQUENCE [LARGE SCALE GENOMIC DNA]</scope>
    <source>
        <strain evidence="4 5">NEAU-GS14</strain>
    </source>
</reference>
<sequence>METDILANPVWAALTGPHAHLAVVSGRTRRYPLDVSPFAAVPDAFGPGDWADLGGQVLTINQGEAGEGWETFLELPGVQMEGSAVKGAADPSLSVLGPGDVPEMLDLVARTQPGPFAPRTIEMGVYLGLREEGRLIAMAGERLRVPGWTEISAVCTDPAHRGRGLASRLVSAVVAGVRARGERPFLHAATANVNAVRLYGSLGFTVTRNVTFRVLRPQEALTRDTAEAV</sequence>
<dbReference type="InterPro" id="IPR013653">
    <property type="entry name" value="GCN5-like_dom"/>
</dbReference>
<dbReference type="PANTHER" id="PTHR43420:SF3">
    <property type="entry name" value="N-ACETYLTRANSFERASE DOMAIN-CONTAINING PROTEIN"/>
    <property type="match status" value="1"/>
</dbReference>
<dbReference type="CDD" id="cd04301">
    <property type="entry name" value="NAT_SF"/>
    <property type="match status" value="1"/>
</dbReference>
<keyword evidence="1 4" id="KW-0808">Transferase</keyword>
<comment type="caution">
    <text evidence="4">The sequence shown here is derived from an EMBL/GenBank/DDBJ whole genome shotgun (WGS) entry which is preliminary data.</text>
</comment>
<dbReference type="AlphaFoldDB" id="A0A4U3MAY9"/>
<dbReference type="Gene3D" id="3.40.630.30">
    <property type="match status" value="1"/>
</dbReference>
<dbReference type="OrthoDB" id="9797456at2"/>
<dbReference type="InterPro" id="IPR000182">
    <property type="entry name" value="GNAT_dom"/>
</dbReference>